<dbReference type="eggNOG" id="ENOG502T15K">
    <property type="taxonomic scope" value="Eukaryota"/>
</dbReference>
<organism evidence="2 3">
    <name type="scientific">Cyphellophora europaea (strain CBS 101466)</name>
    <name type="common">Phialophora europaea</name>
    <dbReference type="NCBI Taxonomy" id="1220924"/>
    <lineage>
        <taxon>Eukaryota</taxon>
        <taxon>Fungi</taxon>
        <taxon>Dikarya</taxon>
        <taxon>Ascomycota</taxon>
        <taxon>Pezizomycotina</taxon>
        <taxon>Eurotiomycetes</taxon>
        <taxon>Chaetothyriomycetidae</taxon>
        <taxon>Chaetothyriales</taxon>
        <taxon>Cyphellophoraceae</taxon>
        <taxon>Cyphellophora</taxon>
    </lineage>
</organism>
<dbReference type="PANTHER" id="PTHR42090">
    <property type="match status" value="1"/>
</dbReference>
<dbReference type="STRING" id="1220924.W2RV93"/>
<evidence type="ECO:0000256" key="1">
    <source>
        <dbReference type="SAM" id="MobiDB-lite"/>
    </source>
</evidence>
<feature type="compositionally biased region" description="Polar residues" evidence="1">
    <location>
        <begin position="1"/>
        <end position="27"/>
    </location>
</feature>
<dbReference type="InParanoid" id="W2RV93"/>
<dbReference type="HOGENOM" id="CLU_1855075_0_0_1"/>
<evidence type="ECO:0000313" key="3">
    <source>
        <dbReference type="Proteomes" id="UP000030752"/>
    </source>
</evidence>
<dbReference type="PANTHER" id="PTHR42090:SF1">
    <property type="match status" value="1"/>
</dbReference>
<keyword evidence="3" id="KW-1185">Reference proteome</keyword>
<dbReference type="EMBL" id="KB822721">
    <property type="protein sequence ID" value="ETN39698.1"/>
    <property type="molecule type" value="Genomic_DNA"/>
</dbReference>
<feature type="compositionally biased region" description="Basic and acidic residues" evidence="1">
    <location>
        <begin position="88"/>
        <end position="98"/>
    </location>
</feature>
<dbReference type="AlphaFoldDB" id="W2RV93"/>
<feature type="compositionally biased region" description="Basic and acidic residues" evidence="1">
    <location>
        <begin position="119"/>
        <end position="130"/>
    </location>
</feature>
<dbReference type="VEuPathDB" id="FungiDB:HMPREF1541_05924"/>
<proteinExistence type="predicted"/>
<dbReference type="Proteomes" id="UP000030752">
    <property type="component" value="Unassembled WGS sequence"/>
</dbReference>
<dbReference type="OrthoDB" id="4220319at2759"/>
<accession>W2RV93</accession>
<gene>
    <name evidence="2" type="ORF">HMPREF1541_05924</name>
</gene>
<name>W2RV93_CYPE1</name>
<sequence>MRNMTVQRLSRSLATSRVPHSNSNSFGQAVRPFSLSATQKVDKNPNEKRDAMKDREKLNPDADEYAQSGTDDTAAANESAAFSTKNPDPQDAKKEAGKGNKVNPLDASPANPDISQPTSEKDGGAKQRVR</sequence>
<feature type="compositionally biased region" description="Basic and acidic residues" evidence="1">
    <location>
        <begin position="40"/>
        <end position="60"/>
    </location>
</feature>
<evidence type="ECO:0000313" key="2">
    <source>
        <dbReference type="EMBL" id="ETN39698.1"/>
    </source>
</evidence>
<feature type="region of interest" description="Disordered" evidence="1">
    <location>
        <begin position="1"/>
        <end position="130"/>
    </location>
</feature>
<dbReference type="RefSeq" id="XP_008718483.1">
    <property type="nucleotide sequence ID" value="XM_008720261.1"/>
</dbReference>
<reference evidence="2 3" key="1">
    <citation type="submission" date="2013-03" db="EMBL/GenBank/DDBJ databases">
        <title>The Genome Sequence of Phialophora europaea CBS 101466.</title>
        <authorList>
            <consortium name="The Broad Institute Genomics Platform"/>
            <person name="Cuomo C."/>
            <person name="de Hoog S."/>
            <person name="Gorbushina A."/>
            <person name="Walker B."/>
            <person name="Young S.K."/>
            <person name="Zeng Q."/>
            <person name="Gargeya S."/>
            <person name="Fitzgerald M."/>
            <person name="Haas B."/>
            <person name="Abouelleil A."/>
            <person name="Allen A.W."/>
            <person name="Alvarado L."/>
            <person name="Arachchi H.M."/>
            <person name="Berlin A.M."/>
            <person name="Chapman S.B."/>
            <person name="Gainer-Dewar J."/>
            <person name="Goldberg J."/>
            <person name="Griggs A."/>
            <person name="Gujja S."/>
            <person name="Hansen M."/>
            <person name="Howarth C."/>
            <person name="Imamovic A."/>
            <person name="Ireland A."/>
            <person name="Larimer J."/>
            <person name="McCowan C."/>
            <person name="Murphy C."/>
            <person name="Pearson M."/>
            <person name="Poon T.W."/>
            <person name="Priest M."/>
            <person name="Roberts A."/>
            <person name="Saif S."/>
            <person name="Shea T."/>
            <person name="Sisk P."/>
            <person name="Sykes S."/>
            <person name="Wortman J."/>
            <person name="Nusbaum C."/>
            <person name="Birren B."/>
        </authorList>
    </citation>
    <scope>NUCLEOTIDE SEQUENCE [LARGE SCALE GENOMIC DNA]</scope>
    <source>
        <strain evidence="2 3">CBS 101466</strain>
    </source>
</reference>
<protein>
    <submittedName>
        <fullName evidence="2">Uncharacterized protein</fullName>
    </submittedName>
</protein>
<dbReference type="GeneID" id="19973263"/>